<dbReference type="Gene3D" id="3.30.300.20">
    <property type="match status" value="1"/>
</dbReference>
<name>A0A6S6STY2_9BACT</name>
<gene>
    <name evidence="2" type="ORF">HELGO_WM45816</name>
</gene>
<reference evidence="2" key="1">
    <citation type="submission" date="2020-01" db="EMBL/GenBank/DDBJ databases">
        <authorList>
            <person name="Meier V. D."/>
            <person name="Meier V D."/>
        </authorList>
    </citation>
    <scope>NUCLEOTIDE SEQUENCE</scope>
    <source>
        <strain evidence="2">HLG_WM_MAG_12</strain>
    </source>
</reference>
<proteinExistence type="predicted"/>
<dbReference type="InterPro" id="IPR039247">
    <property type="entry name" value="KhpB"/>
</dbReference>
<accession>A0A6S6STY2</accession>
<dbReference type="PANTHER" id="PTHR35800:SF1">
    <property type="entry name" value="RNA-BINDING PROTEIN KHPB"/>
    <property type="match status" value="1"/>
</dbReference>
<dbReference type="SMART" id="SM01245">
    <property type="entry name" value="Jag_N"/>
    <property type="match status" value="1"/>
</dbReference>
<organism evidence="2">
    <name type="scientific">uncultured Campylobacterales bacterium</name>
    <dbReference type="NCBI Taxonomy" id="352960"/>
    <lineage>
        <taxon>Bacteria</taxon>
        <taxon>Pseudomonadati</taxon>
        <taxon>Campylobacterota</taxon>
        <taxon>Epsilonproteobacteria</taxon>
        <taxon>Campylobacterales</taxon>
        <taxon>environmental samples</taxon>
    </lineage>
</organism>
<dbReference type="InterPro" id="IPR032782">
    <property type="entry name" value="KhpB_N"/>
</dbReference>
<dbReference type="EMBL" id="CACVAW010000038">
    <property type="protein sequence ID" value="CAA6809564.1"/>
    <property type="molecule type" value="Genomic_DNA"/>
</dbReference>
<dbReference type="GO" id="GO:0003723">
    <property type="term" value="F:RNA binding"/>
    <property type="evidence" value="ECO:0007669"/>
    <property type="project" value="InterPro"/>
</dbReference>
<dbReference type="InterPro" id="IPR040977">
    <property type="entry name" value="HP1451_C"/>
</dbReference>
<sequence>MKIQAKTLEEAYSKAASELNCSVIDIKAKVIQQPSNGFLGFLKKDAIIQIGGNDKKEDRTDIKKVCQIIKKDLKQLLKTSLYDIEVQDVTVYNKDTIYILLDGEDTALVIGKEGSRYKALSYMLYNWVRLKYEYKVKLEISEFLKNQEEMISRYIATITGRIDMGDKVYTKPFDGILPLIAMEQLKALYPDKYVAIKTNRYGKKVVVIDKRKA</sequence>
<dbReference type="Gene3D" id="3.30.1370.180">
    <property type="match status" value="1"/>
</dbReference>
<dbReference type="Pfam" id="PF18472">
    <property type="entry name" value="HP1451_C"/>
    <property type="match status" value="1"/>
</dbReference>
<dbReference type="AlphaFoldDB" id="A0A6S6STY2"/>
<evidence type="ECO:0000259" key="1">
    <source>
        <dbReference type="SMART" id="SM01245"/>
    </source>
</evidence>
<dbReference type="Gene3D" id="3.30.30.80">
    <property type="entry name" value="probable RNA-binding protein from clostridium symbiosum atcc 14940"/>
    <property type="match status" value="1"/>
</dbReference>
<evidence type="ECO:0000313" key="2">
    <source>
        <dbReference type="EMBL" id="CAA6809564.1"/>
    </source>
</evidence>
<dbReference type="InterPro" id="IPR015946">
    <property type="entry name" value="KH_dom-like_a/b"/>
</dbReference>
<feature type="domain" description="RNA-binding protein KhpB N-terminal" evidence="1">
    <location>
        <begin position="2"/>
        <end position="53"/>
    </location>
</feature>
<dbReference type="InterPro" id="IPR038247">
    <property type="entry name" value="Jag_N_dom_sf"/>
</dbReference>
<dbReference type="Pfam" id="PF14804">
    <property type="entry name" value="Jag_N"/>
    <property type="match status" value="1"/>
</dbReference>
<protein>
    <submittedName>
        <fullName evidence="2">RNA-binding protein Jag</fullName>
    </submittedName>
</protein>
<dbReference type="PANTHER" id="PTHR35800">
    <property type="entry name" value="PROTEIN JAG"/>
    <property type="match status" value="1"/>
</dbReference>